<dbReference type="AlphaFoldDB" id="B0D7E2"/>
<dbReference type="InParanoid" id="B0D7E2"/>
<name>B0D7E2_LACBS</name>
<gene>
    <name evidence="1" type="ORF">LACBIDRAFT_318906</name>
</gene>
<protein>
    <submittedName>
        <fullName evidence="1">Predicted protein</fullName>
    </submittedName>
</protein>
<accession>B0D7E2</accession>
<sequence>MHVLDDGLWASAHDTLSCSLWLIPISRRSHISCITHPLSCLSFFLFQFYYSQVHLSFPLLAS</sequence>
<organism evidence="2">
    <name type="scientific">Laccaria bicolor (strain S238N-H82 / ATCC MYA-4686)</name>
    <name type="common">Bicoloured deceiver</name>
    <name type="synonym">Laccaria laccata var. bicolor</name>
    <dbReference type="NCBI Taxonomy" id="486041"/>
    <lineage>
        <taxon>Eukaryota</taxon>
        <taxon>Fungi</taxon>
        <taxon>Dikarya</taxon>
        <taxon>Basidiomycota</taxon>
        <taxon>Agaricomycotina</taxon>
        <taxon>Agaricomycetes</taxon>
        <taxon>Agaricomycetidae</taxon>
        <taxon>Agaricales</taxon>
        <taxon>Agaricineae</taxon>
        <taxon>Hydnangiaceae</taxon>
        <taxon>Laccaria</taxon>
    </lineage>
</organism>
<proteinExistence type="predicted"/>
<dbReference type="EMBL" id="DS547099">
    <property type="protein sequence ID" value="EDR09638.1"/>
    <property type="molecule type" value="Genomic_DNA"/>
</dbReference>
<dbReference type="GeneID" id="6075565"/>
<dbReference type="HOGENOM" id="CLU_2904566_0_0_1"/>
<reference evidence="1 2" key="1">
    <citation type="journal article" date="2008" name="Nature">
        <title>The genome of Laccaria bicolor provides insights into mycorrhizal symbiosis.</title>
        <authorList>
            <person name="Martin F."/>
            <person name="Aerts A."/>
            <person name="Ahren D."/>
            <person name="Brun A."/>
            <person name="Danchin E.G.J."/>
            <person name="Duchaussoy F."/>
            <person name="Gibon J."/>
            <person name="Kohler A."/>
            <person name="Lindquist E."/>
            <person name="Pereda V."/>
            <person name="Salamov A."/>
            <person name="Shapiro H.J."/>
            <person name="Wuyts J."/>
            <person name="Blaudez D."/>
            <person name="Buee M."/>
            <person name="Brokstein P."/>
            <person name="Canbaeck B."/>
            <person name="Cohen D."/>
            <person name="Courty P.E."/>
            <person name="Coutinho P.M."/>
            <person name="Delaruelle C."/>
            <person name="Detter J.C."/>
            <person name="Deveau A."/>
            <person name="DiFazio S."/>
            <person name="Duplessis S."/>
            <person name="Fraissinet-Tachet L."/>
            <person name="Lucic E."/>
            <person name="Frey-Klett P."/>
            <person name="Fourrey C."/>
            <person name="Feussner I."/>
            <person name="Gay G."/>
            <person name="Grimwood J."/>
            <person name="Hoegger P.J."/>
            <person name="Jain P."/>
            <person name="Kilaru S."/>
            <person name="Labbe J."/>
            <person name="Lin Y.C."/>
            <person name="Legue V."/>
            <person name="Le Tacon F."/>
            <person name="Marmeisse R."/>
            <person name="Melayah D."/>
            <person name="Montanini B."/>
            <person name="Muratet M."/>
            <person name="Nehls U."/>
            <person name="Niculita-Hirzel H."/>
            <person name="Oudot-Le Secq M.P."/>
            <person name="Peter M."/>
            <person name="Quesneville H."/>
            <person name="Rajashekar B."/>
            <person name="Reich M."/>
            <person name="Rouhier N."/>
            <person name="Schmutz J."/>
            <person name="Yin T."/>
            <person name="Chalot M."/>
            <person name="Henrissat B."/>
            <person name="Kuees U."/>
            <person name="Lucas S."/>
            <person name="Van de Peer Y."/>
            <person name="Podila G.K."/>
            <person name="Polle A."/>
            <person name="Pukkila P.J."/>
            <person name="Richardson P.M."/>
            <person name="Rouze P."/>
            <person name="Sanders I.R."/>
            <person name="Stajich J.E."/>
            <person name="Tunlid A."/>
            <person name="Tuskan G."/>
            <person name="Grigoriev I.V."/>
        </authorList>
    </citation>
    <scope>NUCLEOTIDE SEQUENCE [LARGE SCALE GENOMIC DNA]</scope>
    <source>
        <strain evidence="2">S238N-H82 / ATCC MYA-4686</strain>
    </source>
</reference>
<evidence type="ECO:0000313" key="2">
    <source>
        <dbReference type="Proteomes" id="UP000001194"/>
    </source>
</evidence>
<keyword evidence="2" id="KW-1185">Reference proteome</keyword>
<evidence type="ECO:0000313" key="1">
    <source>
        <dbReference type="EMBL" id="EDR09638.1"/>
    </source>
</evidence>
<dbReference type="RefSeq" id="XP_001879987.1">
    <property type="nucleotide sequence ID" value="XM_001879952.1"/>
</dbReference>
<dbReference type="Proteomes" id="UP000001194">
    <property type="component" value="Unassembled WGS sequence"/>
</dbReference>
<dbReference type="KEGG" id="lbc:LACBIDRAFT_318906"/>